<evidence type="ECO:0000313" key="2">
    <source>
        <dbReference type="EMBL" id="QQM29309.1"/>
    </source>
</evidence>
<name>A0A7T7HHN8_9HYPH</name>
<dbReference type="KEGG" id="mlut:JET14_13335"/>
<organism evidence="2 3">
    <name type="scientific">Martelella lutilitoris</name>
    <dbReference type="NCBI Taxonomy" id="2583532"/>
    <lineage>
        <taxon>Bacteria</taxon>
        <taxon>Pseudomonadati</taxon>
        <taxon>Pseudomonadota</taxon>
        <taxon>Alphaproteobacteria</taxon>
        <taxon>Hyphomicrobiales</taxon>
        <taxon>Aurantimonadaceae</taxon>
        <taxon>Martelella</taxon>
    </lineage>
</organism>
<protein>
    <submittedName>
        <fullName evidence="2">BrnA antitoxin family protein</fullName>
    </submittedName>
</protein>
<dbReference type="Pfam" id="PF14384">
    <property type="entry name" value="BrnA_antitoxin"/>
    <property type="match status" value="1"/>
</dbReference>
<reference evidence="2 3" key="1">
    <citation type="submission" date="2020-12" db="EMBL/GenBank/DDBJ databases">
        <authorList>
            <person name="Zheng R.K."/>
            <person name="Sun C.M."/>
        </authorList>
    </citation>
    <scope>NUCLEOTIDE SEQUENCE [LARGE SCALE GENOMIC DNA]</scope>
    <source>
        <strain evidence="2 3">ZRK001</strain>
    </source>
</reference>
<accession>A0A7T7HHN8</accession>
<sequence length="88" mass="9573">MAIIFNLGSEPKKLAKKPKPARQKPVKPIPSKKADTEKPATKLGRPPTGNAKALVSLRLDADVVEAYKATGKGWRSRINDDLRKSLGL</sequence>
<proteinExistence type="predicted"/>
<dbReference type="Proteomes" id="UP000596083">
    <property type="component" value="Chromosome"/>
</dbReference>
<dbReference type="AlphaFoldDB" id="A0A7T7HHN8"/>
<evidence type="ECO:0000256" key="1">
    <source>
        <dbReference type="SAM" id="MobiDB-lite"/>
    </source>
</evidence>
<dbReference type="EMBL" id="CP066786">
    <property type="protein sequence ID" value="QQM29309.1"/>
    <property type="molecule type" value="Genomic_DNA"/>
</dbReference>
<dbReference type="RefSeq" id="WP_200334139.1">
    <property type="nucleotide sequence ID" value="NZ_CP066786.1"/>
</dbReference>
<feature type="compositionally biased region" description="Basic residues" evidence="1">
    <location>
        <begin position="14"/>
        <end position="25"/>
    </location>
</feature>
<dbReference type="InterPro" id="IPR025528">
    <property type="entry name" value="BrnA_antitoxin"/>
</dbReference>
<evidence type="ECO:0000313" key="3">
    <source>
        <dbReference type="Proteomes" id="UP000596083"/>
    </source>
</evidence>
<feature type="region of interest" description="Disordered" evidence="1">
    <location>
        <begin position="1"/>
        <end position="50"/>
    </location>
</feature>
<gene>
    <name evidence="2" type="ORF">JET14_13335</name>
</gene>